<accession>A0A0G3EIT9</accession>
<gene>
    <name evidence="5" type="primary">lptD</name>
    <name evidence="5" type="ORF">L21SP4_00821</name>
</gene>
<reference evidence="6" key="1">
    <citation type="submission" date="2015-02" db="EMBL/GenBank/DDBJ databases">
        <title>Description and complete genome sequence of the first cultured representative of the subdivision 5 of the Verrucomicrobia phylum.</title>
        <authorList>
            <person name="Spring S."/>
            <person name="Bunk B."/>
            <person name="Sproer C."/>
            <person name="Klenk H.-P."/>
        </authorList>
    </citation>
    <scope>NUCLEOTIDE SEQUENCE [LARGE SCALE GENOMIC DNA]</scope>
    <source>
        <strain evidence="6">L21-Fru-AB</strain>
    </source>
</reference>
<dbReference type="GO" id="GO:0061024">
    <property type="term" value="P:membrane organization"/>
    <property type="evidence" value="ECO:0007669"/>
    <property type="project" value="InterPro"/>
</dbReference>
<sequence precursor="true">MKRRMCAAFILMWVSTGWCAAAAAQDADGEGREKLPIDIEAARLEYVKEQLIGSGDVVIRHDAMTLKADYASFHPETGVVYARGNVEFTRGDLLWQGEEIRYNLKEKTGDFGRFSMEAGKYHITAGGSERVSERELLLRDVMFTPCEGTPPTISVHAREARLIDRHLIKVRHGTFRVRNMPVMYLPYLKRDLEGGVYNFSAGESGDWGPYALNTFTYNPHSNVVAKTHADAYARRGLGFGQDLRWGRERGEGNLSLYYINDSEPQDDDHATEEYLNESKRYRIHLRHLERLSDYEYAAARLDYWSDPDVVDDFFDDEFRSHSRPENYLAYSWSGRAHTLGARVDAQLNDFEDRVERLPEIALDLYRRPVTDLPLVYRSETEGAYLARRYPGGLRTPVPDDYHSWRLDSAHFLESPQKLYGFLNVIPRAGYRATVYSDTAGGDGDIRHLGELGVLSSFKAYKVLSERERFYGDGLRHLAEPYADYVWRPTPNLRPGDLDLPQDADIYEFDHIDELDEAHDLRFGIRNKLQTRRNGRVEDVLDVDFGTVYRIEPETGEEDYDTLFFHAEFDPVERIHLESDFEYDWYTHEYSPFNARAELMTTDDSRLDMEYRYRENEHDLFEAELNLFPNETWSLGLVTRYDRDEEEWDENGITVRRRFDCVGLGMGYRRSQHDHQIFAYFWVLEFGDTSPRLGI</sequence>
<dbReference type="KEGG" id="vbl:L21SP4_00821"/>
<keyword evidence="1" id="KW-0998">Cell outer membrane</keyword>
<dbReference type="InterPro" id="IPR005653">
    <property type="entry name" value="OstA-like_N"/>
</dbReference>
<evidence type="ECO:0000313" key="6">
    <source>
        <dbReference type="Proteomes" id="UP000035268"/>
    </source>
</evidence>
<protein>
    <submittedName>
        <fullName evidence="5">Organic solvent tolerance protein</fullName>
    </submittedName>
</protein>
<evidence type="ECO:0000313" key="5">
    <source>
        <dbReference type="EMBL" id="AKJ64084.1"/>
    </source>
</evidence>
<dbReference type="GO" id="GO:1990351">
    <property type="term" value="C:transporter complex"/>
    <property type="evidence" value="ECO:0007669"/>
    <property type="project" value="TreeGrafter"/>
</dbReference>
<feature type="signal peptide" evidence="2">
    <location>
        <begin position="1"/>
        <end position="20"/>
    </location>
</feature>
<organism evidence="5 6">
    <name type="scientific">Kiritimatiella glycovorans</name>
    <dbReference type="NCBI Taxonomy" id="1307763"/>
    <lineage>
        <taxon>Bacteria</taxon>
        <taxon>Pseudomonadati</taxon>
        <taxon>Kiritimatiellota</taxon>
        <taxon>Kiritimatiellia</taxon>
        <taxon>Kiritimatiellales</taxon>
        <taxon>Kiritimatiellaceae</taxon>
        <taxon>Kiritimatiella</taxon>
    </lineage>
</organism>
<dbReference type="PANTHER" id="PTHR30189">
    <property type="entry name" value="LPS-ASSEMBLY PROTEIN"/>
    <property type="match status" value="1"/>
</dbReference>
<dbReference type="STRING" id="1307763.L21SP4_00821"/>
<keyword evidence="2" id="KW-0732">Signal</keyword>
<evidence type="ECO:0000259" key="3">
    <source>
        <dbReference type="Pfam" id="PF04453"/>
    </source>
</evidence>
<keyword evidence="6" id="KW-1185">Reference proteome</keyword>
<dbReference type="OrthoDB" id="9816218at2"/>
<reference evidence="5 6" key="2">
    <citation type="journal article" date="2016" name="ISME J.">
        <title>Characterization of the first cultured representative of Verrucomicrobia subdivision 5 indicates the proposal of a novel phylum.</title>
        <authorList>
            <person name="Spring S."/>
            <person name="Bunk B."/>
            <person name="Sproer C."/>
            <person name="Schumann P."/>
            <person name="Rohde M."/>
            <person name="Tindall B.J."/>
            <person name="Klenk H.P."/>
        </authorList>
    </citation>
    <scope>NUCLEOTIDE SEQUENCE [LARGE SCALE GENOMIC DNA]</scope>
    <source>
        <strain evidence="5 6">L21-Fru-AB</strain>
    </source>
</reference>
<feature type="chain" id="PRO_5005184028" evidence="2">
    <location>
        <begin position="21"/>
        <end position="694"/>
    </location>
</feature>
<dbReference type="Proteomes" id="UP000035268">
    <property type="component" value="Chromosome"/>
</dbReference>
<dbReference type="EMBL" id="CP010904">
    <property type="protein sequence ID" value="AKJ64084.1"/>
    <property type="molecule type" value="Genomic_DNA"/>
</dbReference>
<dbReference type="GO" id="GO:0009279">
    <property type="term" value="C:cell outer membrane"/>
    <property type="evidence" value="ECO:0007669"/>
    <property type="project" value="TreeGrafter"/>
</dbReference>
<dbReference type="RefSeq" id="WP_052881448.1">
    <property type="nucleotide sequence ID" value="NZ_CP010904.1"/>
</dbReference>
<feature type="domain" description="LptD C-terminal" evidence="3">
    <location>
        <begin position="279"/>
        <end position="618"/>
    </location>
</feature>
<keyword evidence="1" id="KW-0472">Membrane</keyword>
<dbReference type="Pfam" id="PF13100">
    <property type="entry name" value="OstA_2"/>
    <property type="match status" value="1"/>
</dbReference>
<feature type="domain" description="Organic solvent tolerance-like N-terminal" evidence="4">
    <location>
        <begin position="50"/>
        <end position="99"/>
    </location>
</feature>
<dbReference type="InterPro" id="IPR007543">
    <property type="entry name" value="LptD_C"/>
</dbReference>
<dbReference type="PANTHER" id="PTHR30189:SF1">
    <property type="entry name" value="LPS-ASSEMBLY PROTEIN LPTD"/>
    <property type="match status" value="1"/>
</dbReference>
<evidence type="ECO:0000259" key="4">
    <source>
        <dbReference type="Pfam" id="PF13100"/>
    </source>
</evidence>
<dbReference type="Pfam" id="PF04453">
    <property type="entry name" value="LptD"/>
    <property type="match status" value="1"/>
</dbReference>
<dbReference type="InterPro" id="IPR050218">
    <property type="entry name" value="LptD"/>
</dbReference>
<evidence type="ECO:0000256" key="1">
    <source>
        <dbReference type="ARBA" id="ARBA00023237"/>
    </source>
</evidence>
<proteinExistence type="predicted"/>
<dbReference type="AlphaFoldDB" id="A0A0G3EIT9"/>
<name>A0A0G3EIT9_9BACT</name>
<evidence type="ECO:0000256" key="2">
    <source>
        <dbReference type="SAM" id="SignalP"/>
    </source>
</evidence>